<gene>
    <name evidence="1" type="ORF">Lnau_1324</name>
</gene>
<dbReference type="Proteomes" id="UP000054725">
    <property type="component" value="Unassembled WGS sequence"/>
</dbReference>
<sequence length="93" mass="10819">MKMSQRKELLKSIAKLETKVKSAKKNEIKHRYYFAQLIGRNPYLLAAVLVPAFLSGWQSGKVARGQGRHRLKQFGKYGFATFFKLIRNYNKLI</sequence>
<dbReference type="STRING" id="45070.Lnau_1324"/>
<comment type="caution">
    <text evidence="1">The sequence shown here is derived from an EMBL/GenBank/DDBJ whole genome shotgun (WGS) entry which is preliminary data.</text>
</comment>
<evidence type="ECO:0000313" key="1">
    <source>
        <dbReference type="EMBL" id="KTD36340.1"/>
    </source>
</evidence>
<name>A0A0W0WVP0_9GAMM</name>
<accession>A0A0W0WVP0</accession>
<reference evidence="1 2" key="1">
    <citation type="submission" date="2015-11" db="EMBL/GenBank/DDBJ databases">
        <title>Genomic analysis of 38 Legionella species identifies large and diverse effector repertoires.</title>
        <authorList>
            <person name="Burstein D."/>
            <person name="Amaro F."/>
            <person name="Zusman T."/>
            <person name="Lifshitz Z."/>
            <person name="Cohen O."/>
            <person name="Gilbert J.A."/>
            <person name="Pupko T."/>
            <person name="Shuman H.A."/>
            <person name="Segal G."/>
        </authorList>
    </citation>
    <scope>NUCLEOTIDE SEQUENCE [LARGE SCALE GENOMIC DNA]</scope>
    <source>
        <strain evidence="1 2">ATCC 49506</strain>
    </source>
</reference>
<dbReference type="AlphaFoldDB" id="A0A0W0WVP0"/>
<proteinExistence type="predicted"/>
<organism evidence="1 2">
    <name type="scientific">Legionella nautarum</name>
    <dbReference type="NCBI Taxonomy" id="45070"/>
    <lineage>
        <taxon>Bacteria</taxon>
        <taxon>Pseudomonadati</taxon>
        <taxon>Pseudomonadota</taxon>
        <taxon>Gammaproteobacteria</taxon>
        <taxon>Legionellales</taxon>
        <taxon>Legionellaceae</taxon>
        <taxon>Legionella</taxon>
    </lineage>
</organism>
<keyword evidence="2" id="KW-1185">Reference proteome</keyword>
<protein>
    <submittedName>
        <fullName evidence="1">Uncharacterized protein</fullName>
    </submittedName>
</protein>
<dbReference type="EMBL" id="LNYO01000013">
    <property type="protein sequence ID" value="KTD36340.1"/>
    <property type="molecule type" value="Genomic_DNA"/>
</dbReference>
<evidence type="ECO:0000313" key="2">
    <source>
        <dbReference type="Proteomes" id="UP000054725"/>
    </source>
</evidence>